<feature type="transmembrane region" description="Helical" evidence="8">
    <location>
        <begin position="61"/>
        <end position="82"/>
    </location>
</feature>
<sequence length="271" mass="29913">MKRMGVAVFVLPIFLLFAFFFLYPLIVLVVASFQRGGELTAGNYAQIITNPQYLHSLWNSLWLSLSVTLVALVLSAVLAFFLARHSFPGKTLYFTLLTFPISFPGVVVGFMIIILFGSTGILPMLSELLTGEKKLVFAYTIAGIFLAYLYFEIPRIVMTLYGAIKDFDQTLEEAARTIGATPWQAIRYVVLPTLYPIFLSAGALAFSTSMSAFGTAFTLANDFDILPILMYNEFTLNFNIEVASAIAVVIGLVCVGINLGYRVLVEKEGRS</sequence>
<evidence type="ECO:0000313" key="10">
    <source>
        <dbReference type="EMBL" id="GEB34485.1"/>
    </source>
</evidence>
<evidence type="ECO:0000256" key="5">
    <source>
        <dbReference type="ARBA" id="ARBA00022692"/>
    </source>
</evidence>
<evidence type="ECO:0000256" key="8">
    <source>
        <dbReference type="RuleBase" id="RU363032"/>
    </source>
</evidence>
<dbReference type="PROSITE" id="PS50928">
    <property type="entry name" value="ABC_TM1"/>
    <property type="match status" value="1"/>
</dbReference>
<dbReference type="EMBL" id="BJMH01000023">
    <property type="protein sequence ID" value="GEB34485.1"/>
    <property type="molecule type" value="Genomic_DNA"/>
</dbReference>
<proteinExistence type="inferred from homology"/>
<evidence type="ECO:0000256" key="6">
    <source>
        <dbReference type="ARBA" id="ARBA00022989"/>
    </source>
</evidence>
<dbReference type="RefSeq" id="WP_122962312.1">
    <property type="nucleotide sequence ID" value="NZ_BJMH01000023.1"/>
</dbReference>
<comment type="similarity">
    <text evidence="2">Belongs to the binding-protein-dependent transport system permease family. CysTW subfamily.</text>
</comment>
<evidence type="ECO:0000256" key="2">
    <source>
        <dbReference type="ARBA" id="ARBA00007069"/>
    </source>
</evidence>
<dbReference type="SUPFAM" id="SSF161098">
    <property type="entry name" value="MetI-like"/>
    <property type="match status" value="1"/>
</dbReference>
<organism evidence="10 11">
    <name type="scientific">Brevibacillus parabrevis</name>
    <dbReference type="NCBI Taxonomy" id="54914"/>
    <lineage>
        <taxon>Bacteria</taxon>
        <taxon>Bacillati</taxon>
        <taxon>Bacillota</taxon>
        <taxon>Bacilli</taxon>
        <taxon>Bacillales</taxon>
        <taxon>Paenibacillaceae</taxon>
        <taxon>Brevibacillus</taxon>
    </lineage>
</organism>
<dbReference type="STRING" id="54914.AV540_03770"/>
<keyword evidence="6 8" id="KW-1133">Transmembrane helix</keyword>
<reference evidence="10 11" key="1">
    <citation type="submission" date="2019-06" db="EMBL/GenBank/DDBJ databases">
        <title>Whole genome shotgun sequence of Brevibacillus parabrevis NBRC 12334.</title>
        <authorList>
            <person name="Hosoyama A."/>
            <person name="Uohara A."/>
            <person name="Ohji S."/>
            <person name="Ichikawa N."/>
        </authorList>
    </citation>
    <scope>NUCLEOTIDE SEQUENCE [LARGE SCALE GENOMIC DNA]</scope>
    <source>
        <strain evidence="10 11">NBRC 12334</strain>
    </source>
</reference>
<dbReference type="CDD" id="cd06261">
    <property type="entry name" value="TM_PBP2"/>
    <property type="match status" value="1"/>
</dbReference>
<evidence type="ECO:0000313" key="11">
    <source>
        <dbReference type="Proteomes" id="UP000316882"/>
    </source>
</evidence>
<feature type="transmembrane region" description="Helical" evidence="8">
    <location>
        <begin position="7"/>
        <end position="33"/>
    </location>
</feature>
<comment type="subcellular location">
    <subcellularLocation>
        <location evidence="1 8">Cell membrane</location>
        <topology evidence="1 8">Multi-pass membrane protein</topology>
    </subcellularLocation>
</comment>
<keyword evidence="3 8" id="KW-0813">Transport</keyword>
<dbReference type="Proteomes" id="UP000316882">
    <property type="component" value="Unassembled WGS sequence"/>
</dbReference>
<dbReference type="InterPro" id="IPR000515">
    <property type="entry name" value="MetI-like"/>
</dbReference>
<feature type="transmembrane region" description="Helical" evidence="8">
    <location>
        <begin position="136"/>
        <end position="153"/>
    </location>
</feature>
<keyword evidence="5 8" id="KW-0812">Transmembrane</keyword>
<keyword evidence="7 8" id="KW-0472">Membrane</keyword>
<dbReference type="Pfam" id="PF00528">
    <property type="entry name" value="BPD_transp_1"/>
    <property type="match status" value="1"/>
</dbReference>
<feature type="domain" description="ABC transmembrane type-1" evidence="9">
    <location>
        <begin position="57"/>
        <end position="261"/>
    </location>
</feature>
<name>A0A4Y3PNN6_BREPA</name>
<gene>
    <name evidence="10" type="ORF">BPA01_40650</name>
</gene>
<feature type="transmembrane region" description="Helical" evidence="8">
    <location>
        <begin position="94"/>
        <end position="116"/>
    </location>
</feature>
<dbReference type="GO" id="GO:0005886">
    <property type="term" value="C:plasma membrane"/>
    <property type="evidence" value="ECO:0007669"/>
    <property type="project" value="UniProtKB-SubCell"/>
</dbReference>
<dbReference type="Gene3D" id="1.10.3720.10">
    <property type="entry name" value="MetI-like"/>
    <property type="match status" value="1"/>
</dbReference>
<feature type="transmembrane region" description="Helical" evidence="8">
    <location>
        <begin position="197"/>
        <end position="220"/>
    </location>
</feature>
<dbReference type="InterPro" id="IPR035906">
    <property type="entry name" value="MetI-like_sf"/>
</dbReference>
<evidence type="ECO:0000256" key="4">
    <source>
        <dbReference type="ARBA" id="ARBA00022475"/>
    </source>
</evidence>
<evidence type="ECO:0000259" key="9">
    <source>
        <dbReference type="PROSITE" id="PS50928"/>
    </source>
</evidence>
<keyword evidence="4" id="KW-1003">Cell membrane</keyword>
<comment type="caution">
    <text evidence="10">The sequence shown here is derived from an EMBL/GenBank/DDBJ whole genome shotgun (WGS) entry which is preliminary data.</text>
</comment>
<dbReference type="PANTHER" id="PTHR42929:SF1">
    <property type="entry name" value="INNER MEMBRANE ABC TRANSPORTER PERMEASE PROTEIN YDCU-RELATED"/>
    <property type="match status" value="1"/>
</dbReference>
<keyword evidence="11" id="KW-1185">Reference proteome</keyword>
<protein>
    <submittedName>
        <fullName evidence="10">ABC transporter permease</fullName>
    </submittedName>
</protein>
<dbReference type="PANTHER" id="PTHR42929">
    <property type="entry name" value="INNER MEMBRANE ABC TRANSPORTER PERMEASE PROTEIN YDCU-RELATED-RELATED"/>
    <property type="match status" value="1"/>
</dbReference>
<evidence type="ECO:0000256" key="1">
    <source>
        <dbReference type="ARBA" id="ARBA00004651"/>
    </source>
</evidence>
<feature type="transmembrane region" description="Helical" evidence="8">
    <location>
        <begin position="240"/>
        <end position="261"/>
    </location>
</feature>
<accession>A0A4Y3PNN6</accession>
<dbReference type="AlphaFoldDB" id="A0A4Y3PNN6"/>
<dbReference type="GO" id="GO:0055085">
    <property type="term" value="P:transmembrane transport"/>
    <property type="evidence" value="ECO:0007669"/>
    <property type="project" value="InterPro"/>
</dbReference>
<evidence type="ECO:0000256" key="7">
    <source>
        <dbReference type="ARBA" id="ARBA00023136"/>
    </source>
</evidence>
<evidence type="ECO:0000256" key="3">
    <source>
        <dbReference type="ARBA" id="ARBA00022448"/>
    </source>
</evidence>
<dbReference type="OrthoDB" id="8404154at2"/>